<reference evidence="12 13" key="1">
    <citation type="submission" date="2015-12" db="EMBL/GenBank/DDBJ databases">
        <title>The genome of Folsomia candida.</title>
        <authorList>
            <person name="Faddeeva A."/>
            <person name="Derks M.F."/>
            <person name="Anvar Y."/>
            <person name="Smit S."/>
            <person name="Van Straalen N."/>
            <person name="Roelofs D."/>
        </authorList>
    </citation>
    <scope>NUCLEOTIDE SEQUENCE [LARGE SCALE GENOMIC DNA]</scope>
    <source>
        <strain evidence="12 13">VU population</strain>
        <tissue evidence="12">Whole body</tissue>
    </source>
</reference>
<dbReference type="Pfam" id="PF00060">
    <property type="entry name" value="Lig_chan"/>
    <property type="match status" value="1"/>
</dbReference>
<evidence type="ECO:0000256" key="10">
    <source>
        <dbReference type="SAM" id="SignalP"/>
    </source>
</evidence>
<proteinExistence type="inferred from homology"/>
<feature type="signal peptide" evidence="10">
    <location>
        <begin position="1"/>
        <end position="19"/>
    </location>
</feature>
<evidence type="ECO:0000256" key="5">
    <source>
        <dbReference type="ARBA" id="ARBA00022989"/>
    </source>
</evidence>
<keyword evidence="7 12" id="KW-0675">Receptor</keyword>
<dbReference type="InterPro" id="IPR052192">
    <property type="entry name" value="Insect_Ionotropic_Sensory_Rcpt"/>
</dbReference>
<feature type="transmembrane region" description="Helical" evidence="9">
    <location>
        <begin position="411"/>
        <end position="438"/>
    </location>
</feature>
<dbReference type="Gene3D" id="1.10.287.70">
    <property type="match status" value="1"/>
</dbReference>
<evidence type="ECO:0000256" key="1">
    <source>
        <dbReference type="ARBA" id="ARBA00004651"/>
    </source>
</evidence>
<dbReference type="GO" id="GO:0015276">
    <property type="term" value="F:ligand-gated monoatomic ion channel activity"/>
    <property type="evidence" value="ECO:0007669"/>
    <property type="project" value="InterPro"/>
</dbReference>
<evidence type="ECO:0000256" key="6">
    <source>
        <dbReference type="ARBA" id="ARBA00023136"/>
    </source>
</evidence>
<evidence type="ECO:0000256" key="8">
    <source>
        <dbReference type="ARBA" id="ARBA00023180"/>
    </source>
</evidence>
<accession>A0A226DJ65</accession>
<dbReference type="PANTHER" id="PTHR42643">
    <property type="entry name" value="IONOTROPIC RECEPTOR 20A-RELATED"/>
    <property type="match status" value="1"/>
</dbReference>
<gene>
    <name evidence="12" type="ORF">Fcan01_21030</name>
</gene>
<feature type="transmembrane region" description="Helical" evidence="9">
    <location>
        <begin position="368"/>
        <end position="391"/>
    </location>
</feature>
<evidence type="ECO:0000313" key="13">
    <source>
        <dbReference type="Proteomes" id="UP000198287"/>
    </source>
</evidence>
<feature type="transmembrane region" description="Helical" evidence="9">
    <location>
        <begin position="333"/>
        <end position="356"/>
    </location>
</feature>
<evidence type="ECO:0000259" key="11">
    <source>
        <dbReference type="Pfam" id="PF00060"/>
    </source>
</evidence>
<comment type="subcellular location">
    <subcellularLocation>
        <location evidence="1">Cell membrane</location>
        <topology evidence="1">Multi-pass membrane protein</topology>
    </subcellularLocation>
</comment>
<evidence type="ECO:0000313" key="12">
    <source>
        <dbReference type="EMBL" id="OXA44621.1"/>
    </source>
</evidence>
<evidence type="ECO:0000256" key="3">
    <source>
        <dbReference type="ARBA" id="ARBA00022475"/>
    </source>
</evidence>
<organism evidence="12 13">
    <name type="scientific">Folsomia candida</name>
    <name type="common">Springtail</name>
    <dbReference type="NCBI Taxonomy" id="158441"/>
    <lineage>
        <taxon>Eukaryota</taxon>
        <taxon>Metazoa</taxon>
        <taxon>Ecdysozoa</taxon>
        <taxon>Arthropoda</taxon>
        <taxon>Hexapoda</taxon>
        <taxon>Collembola</taxon>
        <taxon>Entomobryomorpha</taxon>
        <taxon>Isotomoidea</taxon>
        <taxon>Isotomidae</taxon>
        <taxon>Proisotominae</taxon>
        <taxon>Folsomia</taxon>
    </lineage>
</organism>
<keyword evidence="5 9" id="KW-1133">Transmembrane helix</keyword>
<protein>
    <submittedName>
        <fullName evidence="12">Glutamate receptor ionotropic, delta-1</fullName>
    </submittedName>
</protein>
<dbReference type="GO" id="GO:0050906">
    <property type="term" value="P:detection of stimulus involved in sensory perception"/>
    <property type="evidence" value="ECO:0007669"/>
    <property type="project" value="UniProtKB-ARBA"/>
</dbReference>
<keyword evidence="13" id="KW-1185">Reference proteome</keyword>
<evidence type="ECO:0000256" key="9">
    <source>
        <dbReference type="SAM" id="Phobius"/>
    </source>
</evidence>
<keyword evidence="6 9" id="KW-0472">Membrane</keyword>
<feature type="transmembrane region" description="Helical" evidence="9">
    <location>
        <begin position="679"/>
        <end position="700"/>
    </location>
</feature>
<feature type="domain" description="Ionotropic glutamate receptor C-terminal" evidence="11">
    <location>
        <begin position="333"/>
        <end position="691"/>
    </location>
</feature>
<evidence type="ECO:0000256" key="4">
    <source>
        <dbReference type="ARBA" id="ARBA00022692"/>
    </source>
</evidence>
<comment type="similarity">
    <text evidence="2">Belongs to the glutamate-gated ion channel (TC 1.A.10.1) family.</text>
</comment>
<keyword evidence="8" id="KW-0325">Glycoprotein</keyword>
<sequence>MGGYCQFLLSLFLLLCTSANPFEFSWYPAFPEICSLHVLRSGRRSSDISLSTPLQIDDLTHKLSQLESEAVVKYRITRRSDPCLIYLIVSPDDVQGSIGVLKYLQSSDFLIENPAYVIFRVLKVQMQFVPKFLATLRFIHTTSKYIVVTEESKMLTIVCLHCRYENTLRIQLNTEDTRLRHKIDTIWRVMHSTLNGSLVQVMQPFLLHSSLQDKSVRCNSLRDFRGDPRLCIVNLLAERLDFRIFFNPDRETKLAGKLFEKLMEDDGALDGVVSNEIDNWQVTHLYESYADLDQERMTYVPQGWLTDRLSFVLVLDKWFLMKSALLEPYDDTAWILILVAIPVVSMILAVCLILSATIKNEQKAGTSWFRLLVEGVYLTIHLVLMVLGAIIEQNPKEKTCKKVVTSFRILFGTWLLTTLVISNGYTGIIISFLCSTIVPKDLPKDFKSLLNTSLQLISCDEIFVPPLGKMLHFSEALMLQYWLGMGRPESDFLGYQHQYILIHRKTMYMKNMSQAKLAYIYDERLSIPTELVRVGYQGTYPSSRWRPEVNFAYISRQSATERFANLVEKMGSHALIWLPNENGEILAIQATYSTVRNYFSVFVHRYLHLIVEAGLPEIWERKEKELQTYHDMDSFECWQGSEPSQVWEGGKECQYQNGTSTRRRVNNVDENRQALDLNVLTSSFLLLLLGIGLAGAFLLAEMCSGALSRITSSNPKVSSKRCRRTYRII</sequence>
<dbReference type="EMBL" id="LNIX01000019">
    <property type="protein sequence ID" value="OXA44621.1"/>
    <property type="molecule type" value="Genomic_DNA"/>
</dbReference>
<dbReference type="InterPro" id="IPR001320">
    <property type="entry name" value="Iontro_rcpt_C"/>
</dbReference>
<comment type="caution">
    <text evidence="12">The sequence shown here is derived from an EMBL/GenBank/DDBJ whole genome shotgun (WGS) entry which is preliminary data.</text>
</comment>
<evidence type="ECO:0000256" key="2">
    <source>
        <dbReference type="ARBA" id="ARBA00008685"/>
    </source>
</evidence>
<name>A0A226DJ65_FOLCA</name>
<dbReference type="AlphaFoldDB" id="A0A226DJ65"/>
<dbReference type="GO" id="GO:0005886">
    <property type="term" value="C:plasma membrane"/>
    <property type="evidence" value="ECO:0007669"/>
    <property type="project" value="UniProtKB-SubCell"/>
</dbReference>
<keyword evidence="10" id="KW-0732">Signal</keyword>
<evidence type="ECO:0000256" key="7">
    <source>
        <dbReference type="ARBA" id="ARBA00023170"/>
    </source>
</evidence>
<feature type="chain" id="PRO_5012917567" evidence="10">
    <location>
        <begin position="20"/>
        <end position="729"/>
    </location>
</feature>
<dbReference type="Proteomes" id="UP000198287">
    <property type="component" value="Unassembled WGS sequence"/>
</dbReference>
<keyword evidence="3" id="KW-1003">Cell membrane</keyword>
<dbReference type="PANTHER" id="PTHR42643:SF24">
    <property type="entry name" value="IONOTROPIC RECEPTOR 60A"/>
    <property type="match status" value="1"/>
</dbReference>
<keyword evidence="4 9" id="KW-0812">Transmembrane</keyword>